<evidence type="ECO:0000313" key="2">
    <source>
        <dbReference type="Proteomes" id="UP000199400"/>
    </source>
</evidence>
<organism evidence="1 2">
    <name type="scientific">Nannocystis exedens</name>
    <dbReference type="NCBI Taxonomy" id="54"/>
    <lineage>
        <taxon>Bacteria</taxon>
        <taxon>Pseudomonadati</taxon>
        <taxon>Myxococcota</taxon>
        <taxon>Polyangia</taxon>
        <taxon>Nannocystales</taxon>
        <taxon>Nannocystaceae</taxon>
        <taxon>Nannocystis</taxon>
    </lineage>
</organism>
<keyword evidence="2" id="KW-1185">Reference proteome</keyword>
<gene>
    <name evidence="1" type="ORF">SAMN02745121_01511</name>
</gene>
<name>A0A1I1V3G9_9BACT</name>
<reference evidence="2" key="1">
    <citation type="submission" date="2016-10" db="EMBL/GenBank/DDBJ databases">
        <authorList>
            <person name="Varghese N."/>
            <person name="Submissions S."/>
        </authorList>
    </citation>
    <scope>NUCLEOTIDE SEQUENCE [LARGE SCALE GENOMIC DNA]</scope>
    <source>
        <strain evidence="2">ATCC 25963</strain>
    </source>
</reference>
<proteinExistence type="predicted"/>
<evidence type="ECO:0000313" key="1">
    <source>
        <dbReference type="EMBL" id="SFD77365.1"/>
    </source>
</evidence>
<dbReference type="AlphaFoldDB" id="A0A1I1V3G9"/>
<dbReference type="STRING" id="54.SAMN02745121_01511"/>
<sequence length="180" mass="20525">MRRAPAPPLARELRYVPRAVEVVYPRLSFDLDRDAFVVWLRWVSLERPPSPEAPPSQGIRVELQLNRNPVLGPTIAYRRELEPTPRLYRVPKSRCAEVLRVASRRGLLDVQLIIHGSIANAPYAALYHVRDDDAELTELPGTPLLQVQPSTPGDRWHVAGQANLRVQLELIERKRLRVLA</sequence>
<dbReference type="Proteomes" id="UP000199400">
    <property type="component" value="Unassembled WGS sequence"/>
</dbReference>
<accession>A0A1I1V3G9</accession>
<dbReference type="EMBL" id="FOMX01000004">
    <property type="protein sequence ID" value="SFD77365.1"/>
    <property type="molecule type" value="Genomic_DNA"/>
</dbReference>
<protein>
    <submittedName>
        <fullName evidence="1">Uncharacterized protein</fullName>
    </submittedName>
</protein>